<dbReference type="PANTHER" id="PTHR22550:SF14">
    <property type="entry name" value="VWFA DOMAIN-CONTAINING PROTEIN"/>
    <property type="match status" value="1"/>
</dbReference>
<feature type="compositionally biased region" description="Basic and acidic residues" evidence="2">
    <location>
        <begin position="765"/>
        <end position="797"/>
    </location>
</feature>
<keyword evidence="1" id="KW-0802">TPR repeat</keyword>
<evidence type="ECO:0000313" key="5">
    <source>
        <dbReference type="EMBL" id="CAF2063253.1"/>
    </source>
</evidence>
<keyword evidence="3" id="KW-0812">Transmembrane</keyword>
<dbReference type="SUPFAM" id="SSF53300">
    <property type="entry name" value="vWA-like"/>
    <property type="match status" value="2"/>
</dbReference>
<accession>A0A816QNE3</accession>
<dbReference type="InterPro" id="IPR025489">
    <property type="entry name" value="DUF4381"/>
</dbReference>
<dbReference type="PANTHER" id="PTHR22550">
    <property type="entry name" value="SPORE GERMINATION PROTEIN"/>
    <property type="match status" value="1"/>
</dbReference>
<dbReference type="InterPro" id="IPR025738">
    <property type="entry name" value="BatD"/>
</dbReference>
<dbReference type="Pfam" id="PF13519">
    <property type="entry name" value="VWA_2"/>
    <property type="match status" value="1"/>
</dbReference>
<organism evidence="5 6">
    <name type="scientific">Rotaria magnacalcarata</name>
    <dbReference type="NCBI Taxonomy" id="392030"/>
    <lineage>
        <taxon>Eukaryota</taxon>
        <taxon>Metazoa</taxon>
        <taxon>Spiralia</taxon>
        <taxon>Gnathifera</taxon>
        <taxon>Rotifera</taxon>
        <taxon>Eurotatoria</taxon>
        <taxon>Bdelloidea</taxon>
        <taxon>Philodinida</taxon>
        <taxon>Philodinidae</taxon>
        <taxon>Rotaria</taxon>
    </lineage>
</organism>
<dbReference type="Gene3D" id="1.25.40.10">
    <property type="entry name" value="Tetratricopeptide repeat domain"/>
    <property type="match status" value="1"/>
</dbReference>
<sequence length="1343" mass="152368">MHKYSRAECAGLEGNAWLKWLTQKDETNFNWEQYGQILTTAVYAPLGKEKILIPELIKLIDQTKKWAILSIMRPELIDTSDHTNRKGYDIMMAVDISLSMNLLDFSTKEKKVTRLDVVKEVVSNFIKTRHGDRLGLILFGEHVYLQVPMTLDSFAMLRIAIAELRRRTSESKVFILLTDGTDNSSNLPPLEAAQIAEKYGIRIYTIGVGSDNTMSHSMGNTNLDQGVNEVMLQKIADITGGKYFRAKDDYSLEKIYNKINDLEKIDLTITEYRSKSLHKYPLLVACFLFLVLCLMPLYRRFYPINPQIERLEGFIDKHLIPHLLKNSETSQLSVGKSIIFGSVLWLFLLTALASPRWNFKEMQSFAQDKTLLILLDLSKSMDSDDIKPSRLSRARQEIEDLLNLNTDIKIGLLAFAADAHIISPITDDMNNIRHLLPLIGTDLVYVQGTRLSSALKTAKEMLSSEAGANKSILIITDGGFQDNDLNPIITELVDNRVVIHTLGTATQVGAMFVDQNGYIKRNGEILISKLEKTKLQELSKLGGGKYFDTDYTDNNSLEILNQINLRSSLMEKDLSFHDNKKWEERFYIFVFPVILVAGARNLSINDRLFLNKDQLAQKALEEIEDFDTAIKLFDDPYKKGVAYYKSGNFQDVAKYFRQNQRPEMQTNALYNLGNALTKQNKLDEEINTYQQVLEQNPDHEKAKHNMKIAKLMLSSKNNNDFPNGGGGGGGDDGDDKEEENDSDGMDDKNNKADKDKNEEEDDGNETEKNNTDKQDDKSHTSPDTKNNDTASGDKSEKPYQNSSTEGNEQEGKDSSDSTQEIDVDQWLNKISNDHKNFLKNQFYIESQTQNNNNNQNLDPCSGNYSNIEIINGVSSVTNEWHFILKPKKLGNLIIPTFTIKTATSSISTKIITIKVTKTELLTATKSNNITAISKVSNDNPYLDQPIIYQIQLLTEADVRDVLFNELKLEGMLIKHLGAHKIYNRKYNKRSVTVIELSYLITPTKSGKLVIPPHAIRGFYVVNDDQKNTRVKSLFDSFFDNEPLVNNNNRLVKFELASKEITLNIEPAIKNLVPWLPAESLSLHRTFDNTIFEIGKPITTTIEIKSRGLAKNQLPQLGVDMLKGEGYKVYAENVETNEEMENLSITSSRKEVFTIVPQKAGKLTIPTMEIKWWDVTNKKMKIATIKAQTIDILWNGLKLDPQQAKTTQKQELSEKSNIDKESNHPSVKSTLIGKLINIFDNTKIYYLIISILIIILLASIFRFMTLSNPLKKEIAASGNAVIFAKINTNTDIKLTDTMSPTELYKFLQSYSNVHWQIPLNSSLEKMFALIQEKNPQIKNRTIII</sequence>
<dbReference type="SMART" id="SM00327">
    <property type="entry name" value="VWA"/>
    <property type="match status" value="2"/>
</dbReference>
<dbReference type="InterPro" id="IPR002035">
    <property type="entry name" value="VWF_A"/>
</dbReference>
<feature type="transmembrane region" description="Helical" evidence="3">
    <location>
        <begin position="280"/>
        <end position="298"/>
    </location>
</feature>
<dbReference type="PROSITE" id="PS50234">
    <property type="entry name" value="VWFA"/>
    <property type="match status" value="2"/>
</dbReference>
<feature type="compositionally biased region" description="Basic and acidic residues" evidence="2">
    <location>
        <begin position="745"/>
        <end position="757"/>
    </location>
</feature>
<proteinExistence type="predicted"/>
<dbReference type="Pfam" id="PF13584">
    <property type="entry name" value="BatD"/>
    <property type="match status" value="2"/>
</dbReference>
<dbReference type="Gene3D" id="3.40.50.410">
    <property type="entry name" value="von Willebrand factor, type A domain"/>
    <property type="match status" value="3"/>
</dbReference>
<evidence type="ECO:0000256" key="3">
    <source>
        <dbReference type="SAM" id="Phobius"/>
    </source>
</evidence>
<dbReference type="InterPro" id="IPR036465">
    <property type="entry name" value="vWFA_dom_sf"/>
</dbReference>
<dbReference type="PROSITE" id="PS50293">
    <property type="entry name" value="TPR_REGION"/>
    <property type="match status" value="1"/>
</dbReference>
<feature type="domain" description="VWFA" evidence="4">
    <location>
        <begin position="370"/>
        <end position="569"/>
    </location>
</feature>
<keyword evidence="3" id="KW-1133">Transmembrane helix</keyword>
<dbReference type="SUPFAM" id="SSF48452">
    <property type="entry name" value="TPR-like"/>
    <property type="match status" value="1"/>
</dbReference>
<dbReference type="Proteomes" id="UP000663887">
    <property type="component" value="Unassembled WGS sequence"/>
</dbReference>
<dbReference type="InterPro" id="IPR019734">
    <property type="entry name" value="TPR_rpt"/>
</dbReference>
<evidence type="ECO:0000256" key="1">
    <source>
        <dbReference type="PROSITE-ProRule" id="PRU00339"/>
    </source>
</evidence>
<gene>
    <name evidence="5" type="ORF">XDN619_LOCUS10971</name>
</gene>
<feature type="compositionally biased region" description="Acidic residues" evidence="2">
    <location>
        <begin position="731"/>
        <end position="744"/>
    </location>
</feature>
<dbReference type="Pfam" id="PF14316">
    <property type="entry name" value="DUF4381"/>
    <property type="match status" value="1"/>
</dbReference>
<feature type="transmembrane region" description="Helical" evidence="3">
    <location>
        <begin position="1243"/>
        <end position="1263"/>
    </location>
</feature>
<name>A0A816QNE3_9BILA</name>
<evidence type="ECO:0000313" key="6">
    <source>
        <dbReference type="Proteomes" id="UP000663887"/>
    </source>
</evidence>
<protein>
    <recommendedName>
        <fullName evidence="4">VWFA domain-containing protein</fullName>
    </recommendedName>
</protein>
<keyword evidence="3" id="KW-0472">Membrane</keyword>
<feature type="repeat" description="TPR" evidence="1">
    <location>
        <begin position="666"/>
        <end position="699"/>
    </location>
</feature>
<feature type="region of interest" description="Disordered" evidence="2">
    <location>
        <begin position="715"/>
        <end position="818"/>
    </location>
</feature>
<dbReference type="InterPro" id="IPR050768">
    <property type="entry name" value="UPF0353/GerABKA_families"/>
</dbReference>
<reference evidence="5" key="1">
    <citation type="submission" date="2021-02" db="EMBL/GenBank/DDBJ databases">
        <authorList>
            <person name="Nowell W R."/>
        </authorList>
    </citation>
    <scope>NUCLEOTIDE SEQUENCE</scope>
</reference>
<dbReference type="InterPro" id="IPR011990">
    <property type="entry name" value="TPR-like_helical_dom_sf"/>
</dbReference>
<comment type="caution">
    <text evidence="5">The sequence shown here is derived from an EMBL/GenBank/DDBJ whole genome shotgun (WGS) entry which is preliminary data.</text>
</comment>
<feature type="compositionally biased region" description="Basic and acidic residues" evidence="2">
    <location>
        <begin position="1210"/>
        <end position="1222"/>
    </location>
</feature>
<feature type="region of interest" description="Disordered" evidence="2">
    <location>
        <begin position="1204"/>
        <end position="1224"/>
    </location>
</feature>
<dbReference type="EMBL" id="CAJNRG010004098">
    <property type="protein sequence ID" value="CAF2063253.1"/>
    <property type="molecule type" value="Genomic_DNA"/>
</dbReference>
<dbReference type="Pfam" id="PF00092">
    <property type="entry name" value="VWA"/>
    <property type="match status" value="1"/>
</dbReference>
<feature type="domain" description="VWFA" evidence="4">
    <location>
        <begin position="167"/>
        <end position="259"/>
    </location>
</feature>
<feature type="transmembrane region" description="Helical" evidence="3">
    <location>
        <begin position="334"/>
        <end position="353"/>
    </location>
</feature>
<evidence type="ECO:0000256" key="2">
    <source>
        <dbReference type="SAM" id="MobiDB-lite"/>
    </source>
</evidence>
<dbReference type="PROSITE" id="PS50005">
    <property type="entry name" value="TPR"/>
    <property type="match status" value="1"/>
</dbReference>
<dbReference type="SMART" id="SM00028">
    <property type="entry name" value="TPR"/>
    <property type="match status" value="1"/>
</dbReference>
<evidence type="ECO:0000259" key="4">
    <source>
        <dbReference type="PROSITE" id="PS50234"/>
    </source>
</evidence>